<dbReference type="PROSITE" id="PS51898">
    <property type="entry name" value="TYR_RECOMBINASE"/>
    <property type="match status" value="1"/>
</dbReference>
<evidence type="ECO:0000313" key="9">
    <source>
        <dbReference type="EMBL" id="CBI08141.1"/>
    </source>
</evidence>
<dbReference type="Gene3D" id="1.10.443.10">
    <property type="entry name" value="Intergrase catalytic core"/>
    <property type="match status" value="1"/>
</dbReference>
<comment type="similarity">
    <text evidence="1">Belongs to the 'phage' integrase family.</text>
</comment>
<keyword evidence="4" id="KW-0233">DNA recombination</keyword>
<dbReference type="InterPro" id="IPR013762">
    <property type="entry name" value="Integrase-like_cat_sf"/>
</dbReference>
<dbReference type="GO" id="GO:0006310">
    <property type="term" value="P:DNA recombination"/>
    <property type="evidence" value="ECO:0007669"/>
    <property type="project" value="UniProtKB-KW"/>
</dbReference>
<dbReference type="PANTHER" id="PTHR30629">
    <property type="entry name" value="PROPHAGE INTEGRASE"/>
    <property type="match status" value="1"/>
</dbReference>
<name>E6QLM0_9ZZZZ</name>
<dbReference type="EMBL" id="CABQ01000185">
    <property type="protein sequence ID" value="CBI08141.1"/>
    <property type="molecule type" value="Genomic_DNA"/>
</dbReference>
<evidence type="ECO:0000259" key="7">
    <source>
        <dbReference type="PROSITE" id="PS51898"/>
    </source>
</evidence>
<dbReference type="GO" id="GO:0015074">
    <property type="term" value="P:DNA integration"/>
    <property type="evidence" value="ECO:0007669"/>
    <property type="project" value="UniProtKB-KW"/>
</dbReference>
<dbReference type="PROSITE" id="PS51900">
    <property type="entry name" value="CB"/>
    <property type="match status" value="1"/>
</dbReference>
<evidence type="ECO:0000256" key="1">
    <source>
        <dbReference type="ARBA" id="ARBA00008857"/>
    </source>
</evidence>
<dbReference type="Pfam" id="PF22022">
    <property type="entry name" value="Phage_int_M"/>
    <property type="match status" value="1"/>
</dbReference>
<dbReference type="Pfam" id="PF00589">
    <property type="entry name" value="Phage_integrase"/>
    <property type="match status" value="1"/>
</dbReference>
<organism evidence="9">
    <name type="scientific">mine drainage metagenome</name>
    <dbReference type="NCBI Taxonomy" id="410659"/>
    <lineage>
        <taxon>unclassified sequences</taxon>
        <taxon>metagenomes</taxon>
        <taxon>ecological metagenomes</taxon>
    </lineage>
</organism>
<dbReference type="SUPFAM" id="SSF56349">
    <property type="entry name" value="DNA breaking-rejoining enzymes"/>
    <property type="match status" value="1"/>
</dbReference>
<dbReference type="PANTHER" id="PTHR30629:SF2">
    <property type="entry name" value="PROPHAGE INTEGRASE INTS-RELATED"/>
    <property type="match status" value="1"/>
</dbReference>
<dbReference type="GO" id="GO:0075713">
    <property type="term" value="P:establishment of integrated proviral latency"/>
    <property type="evidence" value="ECO:0007669"/>
    <property type="project" value="UniProtKB-KW"/>
</dbReference>
<dbReference type="CDD" id="cd00801">
    <property type="entry name" value="INT_P4_C"/>
    <property type="match status" value="1"/>
</dbReference>
<dbReference type="InterPro" id="IPR002104">
    <property type="entry name" value="Integrase_catalytic"/>
</dbReference>
<reference evidence="9" key="1">
    <citation type="submission" date="2009-10" db="EMBL/GenBank/DDBJ databases">
        <title>Diversity of trophic interactions inside an arsenic-rich microbial ecosystem.</title>
        <authorList>
            <person name="Bertin P.N."/>
            <person name="Heinrich-Salmeron A."/>
            <person name="Pelletier E."/>
            <person name="Goulhen-Chollet F."/>
            <person name="Arsene-Ploetze F."/>
            <person name="Gallien S."/>
            <person name="Calteau A."/>
            <person name="Vallenet D."/>
            <person name="Casiot C."/>
            <person name="Chane-Woon-Ming B."/>
            <person name="Giloteaux L."/>
            <person name="Barakat M."/>
            <person name="Bonnefoy V."/>
            <person name="Bruneel O."/>
            <person name="Chandler M."/>
            <person name="Cleiss J."/>
            <person name="Duran R."/>
            <person name="Elbaz-Poulichet F."/>
            <person name="Fonknechten N."/>
            <person name="Lauga B."/>
            <person name="Mornico D."/>
            <person name="Ortet P."/>
            <person name="Schaeffer C."/>
            <person name="Siguier P."/>
            <person name="Alexander Thil Smith A."/>
            <person name="Van Dorsselaer A."/>
            <person name="Weissenbach J."/>
            <person name="Medigue C."/>
            <person name="Le Paslier D."/>
        </authorList>
    </citation>
    <scope>NUCLEOTIDE SEQUENCE</scope>
</reference>
<dbReference type="Gene3D" id="1.10.150.130">
    <property type="match status" value="1"/>
</dbReference>
<dbReference type="InterPro" id="IPR038488">
    <property type="entry name" value="Integrase_DNA-bd_sf"/>
</dbReference>
<accession>E6QLM0</accession>
<dbReference type="AlphaFoldDB" id="E6QLM0"/>
<evidence type="ECO:0000256" key="4">
    <source>
        <dbReference type="ARBA" id="ARBA00023172"/>
    </source>
</evidence>
<dbReference type="InterPro" id="IPR011010">
    <property type="entry name" value="DNA_brk_join_enz"/>
</dbReference>
<dbReference type="GO" id="GO:0046718">
    <property type="term" value="P:symbiont entry into host cell"/>
    <property type="evidence" value="ECO:0007669"/>
    <property type="project" value="UniProtKB-KW"/>
</dbReference>
<dbReference type="InterPro" id="IPR044068">
    <property type="entry name" value="CB"/>
</dbReference>
<dbReference type="Gene3D" id="3.30.160.390">
    <property type="entry name" value="Integrase, DNA-binding domain"/>
    <property type="match status" value="1"/>
</dbReference>
<gene>
    <name evidence="9" type="ORF">CARN6_1574</name>
</gene>
<keyword evidence="2" id="KW-0229">DNA integration</keyword>
<keyword evidence="3" id="KW-0238">DNA-binding</keyword>
<sequence length="404" mass="46177">MLTDAEIRKSKPTAEAYRLADGHGLYLWVTPAGGKLWRWKYRFDGKEKLMALGKYPEISLADARERHGAVRKLLANGVDPMAKRKDEKTSERDQTENSFQTIARLWLEHWQEGKSPRHVEYTRRRMEMDILPALGSRPVTEIEAPELVAMTKTIEQRGARDIAKRALETAGQVFRYAIAHGYARRNPVSEIRPRDILKTTPKTNYARVDAKELPALLKAIEVYKGTHQTRFAIKLMALTFVRTGELIGAHWSEFDLEAKRWDIPAERMKMRTPHIVPLSRQALEVLEALRTISGESEFLFPGDRNSSKPMSNMTILEALKRMGYKGRMTGHGFRGLASTILHEQGYTHDHIELQLAHAPRNAVSAAYNHALYLEPRARMMQQWADFLERTQRGGKVLPFPESAA</sequence>
<dbReference type="GO" id="GO:0003677">
    <property type="term" value="F:DNA binding"/>
    <property type="evidence" value="ECO:0007669"/>
    <property type="project" value="UniProtKB-KW"/>
</dbReference>
<evidence type="ECO:0000256" key="3">
    <source>
        <dbReference type="ARBA" id="ARBA00023125"/>
    </source>
</evidence>
<keyword evidence="6" id="KW-1160">Virus entry into host cell</keyword>
<dbReference type="Pfam" id="PF13356">
    <property type="entry name" value="Arm-DNA-bind_3"/>
    <property type="match status" value="1"/>
</dbReference>
<comment type="caution">
    <text evidence="9">The sequence shown here is derived from an EMBL/GenBank/DDBJ whole genome shotgun (WGS) entry which is preliminary data.</text>
</comment>
<feature type="domain" description="Core-binding (CB)" evidence="8">
    <location>
        <begin position="97"/>
        <end position="178"/>
    </location>
</feature>
<feature type="domain" description="Tyr recombinase" evidence="7">
    <location>
        <begin position="201"/>
        <end position="380"/>
    </location>
</feature>
<evidence type="ECO:0000256" key="2">
    <source>
        <dbReference type="ARBA" id="ARBA00022908"/>
    </source>
</evidence>
<dbReference type="InterPro" id="IPR050808">
    <property type="entry name" value="Phage_Integrase"/>
</dbReference>
<evidence type="ECO:0000256" key="5">
    <source>
        <dbReference type="ARBA" id="ARBA00023195"/>
    </source>
</evidence>
<evidence type="ECO:0000259" key="8">
    <source>
        <dbReference type="PROSITE" id="PS51900"/>
    </source>
</evidence>
<dbReference type="InterPro" id="IPR053876">
    <property type="entry name" value="Phage_int_M"/>
</dbReference>
<evidence type="ECO:0000256" key="6">
    <source>
        <dbReference type="ARBA" id="ARBA00023296"/>
    </source>
</evidence>
<dbReference type="InterPro" id="IPR010998">
    <property type="entry name" value="Integrase_recombinase_N"/>
</dbReference>
<dbReference type="InterPro" id="IPR025166">
    <property type="entry name" value="Integrase_DNA_bind_dom"/>
</dbReference>
<keyword evidence="5" id="KW-1179">Viral genome integration</keyword>
<proteinExistence type="inferred from homology"/>
<dbReference type="GO" id="GO:0044826">
    <property type="term" value="P:viral genome integration into host DNA"/>
    <property type="evidence" value="ECO:0007669"/>
    <property type="project" value="UniProtKB-KW"/>
</dbReference>
<protein>
    <submittedName>
        <fullName evidence="9">Phage integrase</fullName>
    </submittedName>
</protein>